<dbReference type="EMBL" id="MU250523">
    <property type="protein sequence ID" value="KAG7453289.1"/>
    <property type="molecule type" value="Genomic_DNA"/>
</dbReference>
<evidence type="ECO:0000259" key="1">
    <source>
        <dbReference type="Pfam" id="PF16486"/>
    </source>
</evidence>
<proteinExistence type="predicted"/>
<dbReference type="Pfam" id="PF16486">
    <property type="entry name" value="ArgoN"/>
    <property type="match status" value="1"/>
</dbReference>
<keyword evidence="3" id="KW-1185">Reference proteome</keyword>
<dbReference type="OrthoDB" id="10252740at2759"/>
<organism evidence="2 3">
    <name type="scientific">Guyanagaster necrorhizus</name>
    <dbReference type="NCBI Taxonomy" id="856835"/>
    <lineage>
        <taxon>Eukaryota</taxon>
        <taxon>Fungi</taxon>
        <taxon>Dikarya</taxon>
        <taxon>Basidiomycota</taxon>
        <taxon>Agaricomycotina</taxon>
        <taxon>Agaricomycetes</taxon>
        <taxon>Agaricomycetidae</taxon>
        <taxon>Agaricales</taxon>
        <taxon>Marasmiineae</taxon>
        <taxon>Physalacriaceae</taxon>
        <taxon>Guyanagaster</taxon>
    </lineage>
</organism>
<dbReference type="GeneID" id="66103796"/>
<accession>A0A9P8AYV5</accession>
<protein>
    <recommendedName>
        <fullName evidence="1">Protein argonaute N-terminal domain-containing protein</fullName>
    </recommendedName>
</protein>
<evidence type="ECO:0000313" key="3">
    <source>
        <dbReference type="Proteomes" id="UP000812287"/>
    </source>
</evidence>
<dbReference type="RefSeq" id="XP_043046789.1">
    <property type="nucleotide sequence ID" value="XM_043181500.1"/>
</dbReference>
<comment type="caution">
    <text evidence="2">The sequence shown here is derived from an EMBL/GenBank/DDBJ whole genome shotgun (WGS) entry which is preliminary data.</text>
</comment>
<evidence type="ECO:0000313" key="2">
    <source>
        <dbReference type="EMBL" id="KAG7453289.1"/>
    </source>
</evidence>
<gene>
    <name evidence="2" type="ORF">BT62DRAFT_58129</name>
</gene>
<feature type="domain" description="Protein argonaute N-terminal" evidence="1">
    <location>
        <begin position="25"/>
        <end position="108"/>
    </location>
</feature>
<sequence>MGGGVAGRRPGFGTVGRGTRWDLNIPVYHYDVAMEKEHEETFNLRLIEALQAQYRGVFTRAAVYDGQKNLYTRYKLDFGAGNSRQFNVTMVEGTRASNFEVTITEKHGESEMNERNQN</sequence>
<dbReference type="InterPro" id="IPR032474">
    <property type="entry name" value="Argonaute_N"/>
</dbReference>
<dbReference type="AlphaFoldDB" id="A0A9P8AYV5"/>
<dbReference type="Proteomes" id="UP000812287">
    <property type="component" value="Unassembled WGS sequence"/>
</dbReference>
<reference evidence="2" key="1">
    <citation type="submission" date="2020-11" db="EMBL/GenBank/DDBJ databases">
        <title>Adaptations for nitrogen fixation in a non-lichenized fungal sporocarp promotes dispersal by wood-feeding termites.</title>
        <authorList>
            <consortium name="DOE Joint Genome Institute"/>
            <person name="Koch R.A."/>
            <person name="Yoon G."/>
            <person name="Arayal U."/>
            <person name="Lail K."/>
            <person name="Amirebrahimi M."/>
            <person name="Labutti K."/>
            <person name="Lipzen A."/>
            <person name="Riley R."/>
            <person name="Barry K."/>
            <person name="Henrissat B."/>
            <person name="Grigoriev I.V."/>
            <person name="Herr J.R."/>
            <person name="Aime M.C."/>
        </authorList>
    </citation>
    <scope>NUCLEOTIDE SEQUENCE</scope>
    <source>
        <strain evidence="2">MCA 3950</strain>
    </source>
</reference>
<name>A0A9P8AYV5_9AGAR</name>